<feature type="non-terminal residue" evidence="4">
    <location>
        <position position="1"/>
    </location>
</feature>
<organism evidence="4">
    <name type="scientific">marine sediment metagenome</name>
    <dbReference type="NCBI Taxonomy" id="412755"/>
    <lineage>
        <taxon>unclassified sequences</taxon>
        <taxon>metagenomes</taxon>
        <taxon>ecological metagenomes</taxon>
    </lineage>
</organism>
<dbReference type="GO" id="GO:0006289">
    <property type="term" value="P:nucleotide-excision repair"/>
    <property type="evidence" value="ECO:0007669"/>
    <property type="project" value="InterPro"/>
</dbReference>
<feature type="non-terminal residue" evidence="4">
    <location>
        <position position="190"/>
    </location>
</feature>
<dbReference type="EMBL" id="BARW01037701">
    <property type="protein sequence ID" value="GAJ17476.1"/>
    <property type="molecule type" value="Genomic_DNA"/>
</dbReference>
<accession>X1VMW0</accession>
<dbReference type="GO" id="GO:0009380">
    <property type="term" value="C:excinuclease repair complex"/>
    <property type="evidence" value="ECO:0007669"/>
    <property type="project" value="InterPro"/>
</dbReference>
<evidence type="ECO:0000256" key="2">
    <source>
        <dbReference type="ARBA" id="ARBA00022840"/>
    </source>
</evidence>
<evidence type="ECO:0000256" key="1">
    <source>
        <dbReference type="ARBA" id="ARBA00022741"/>
    </source>
</evidence>
<dbReference type="Gene3D" id="3.40.50.300">
    <property type="entry name" value="P-loop containing nucleotide triphosphate hydrolases"/>
    <property type="match status" value="1"/>
</dbReference>
<dbReference type="GO" id="GO:0005524">
    <property type="term" value="F:ATP binding"/>
    <property type="evidence" value="ECO:0007669"/>
    <property type="project" value="UniProtKB-KW"/>
</dbReference>
<dbReference type="PANTHER" id="PTHR24029">
    <property type="entry name" value="UVRABC SYSTEM PROTEIN B"/>
    <property type="match status" value="1"/>
</dbReference>
<dbReference type="Pfam" id="PF17757">
    <property type="entry name" value="UvrB_inter"/>
    <property type="match status" value="1"/>
</dbReference>
<reference evidence="4" key="1">
    <citation type="journal article" date="2014" name="Front. Microbiol.">
        <title>High frequency of phylogenetically diverse reductive dehalogenase-homologous genes in deep subseafloor sedimentary metagenomes.</title>
        <authorList>
            <person name="Kawai M."/>
            <person name="Futagami T."/>
            <person name="Toyoda A."/>
            <person name="Takaki Y."/>
            <person name="Nishi S."/>
            <person name="Hori S."/>
            <person name="Arai W."/>
            <person name="Tsubouchi T."/>
            <person name="Morono Y."/>
            <person name="Uchiyama I."/>
            <person name="Ito T."/>
            <person name="Fujiyama A."/>
            <person name="Inagaki F."/>
            <person name="Takami H."/>
        </authorList>
    </citation>
    <scope>NUCLEOTIDE SEQUENCE</scope>
    <source>
        <strain evidence="4">Expedition CK06-06</strain>
    </source>
</reference>
<comment type="caution">
    <text evidence="4">The sequence shown here is derived from an EMBL/GenBank/DDBJ whole genome shotgun (WGS) entry which is preliminary data.</text>
</comment>
<proteinExistence type="predicted"/>
<dbReference type="SUPFAM" id="SSF52540">
    <property type="entry name" value="P-loop containing nucleoside triphosphate hydrolases"/>
    <property type="match status" value="1"/>
</dbReference>
<dbReference type="InterPro" id="IPR027417">
    <property type="entry name" value="P-loop_NTPase"/>
</dbReference>
<evidence type="ECO:0000259" key="3">
    <source>
        <dbReference type="Pfam" id="PF17757"/>
    </source>
</evidence>
<dbReference type="InterPro" id="IPR041471">
    <property type="entry name" value="UvrB_inter"/>
</dbReference>
<dbReference type="GO" id="GO:0003677">
    <property type="term" value="F:DNA binding"/>
    <property type="evidence" value="ECO:0007669"/>
    <property type="project" value="InterPro"/>
</dbReference>
<dbReference type="GO" id="GO:0016887">
    <property type="term" value="F:ATP hydrolysis activity"/>
    <property type="evidence" value="ECO:0007669"/>
    <property type="project" value="InterPro"/>
</dbReference>
<name>X1VMW0_9ZZZZ</name>
<keyword evidence="2" id="KW-0067">ATP-binding</keyword>
<gene>
    <name evidence="4" type="ORF">S12H4_58121</name>
</gene>
<sequence length="190" mass="21987">SNNAVGYFVSYYDFYQPEAYMPKTDTYIEKEVTINDEIDRLRLAATTALMQRPDTVIVASVSCIYGLGSPEDYRRMLLYLRTGEAISRAEILRRLVDMQYTRNDVDFCRGTFRVRGDVIDIFPAYGQSPLRVELFGDDVDRIDELHPVTGETRRRLQEVHIYAAKHFVTPQHRVKQAIASIREELAERLA</sequence>
<keyword evidence="1" id="KW-0547">Nucleotide-binding</keyword>
<feature type="domain" description="UvrB interaction" evidence="3">
    <location>
        <begin position="78"/>
        <end position="167"/>
    </location>
</feature>
<evidence type="ECO:0000313" key="4">
    <source>
        <dbReference type="EMBL" id="GAJ17476.1"/>
    </source>
</evidence>
<protein>
    <recommendedName>
        <fullName evidence="3">UvrB interaction domain-containing protein</fullName>
    </recommendedName>
</protein>
<dbReference type="InterPro" id="IPR004807">
    <property type="entry name" value="UvrB"/>
</dbReference>
<dbReference type="AlphaFoldDB" id="X1VMW0"/>
<dbReference type="PANTHER" id="PTHR24029:SF0">
    <property type="entry name" value="UVRABC SYSTEM PROTEIN B"/>
    <property type="match status" value="1"/>
</dbReference>